<comment type="caution">
    <text evidence="3">The sequence shown here is derived from an EMBL/GenBank/DDBJ whole genome shotgun (WGS) entry which is preliminary data.</text>
</comment>
<gene>
    <name evidence="4" type="ORF">DNK34_13395</name>
    <name evidence="3" type="ORF">DNK44_13055</name>
</gene>
<sequence length="150" mass="16761">MRSGRTQRGAVAIEFSIAFIILFMIFYGLVGYSIPFLLSATYQELATEALRDAVRSPHTRAPTPEQLVLHQQRVQQSVRNAWLPEAWTQTCAGYDGYLKTGAVWSVCVRHANPRAIMPPFSILGWEVPQLPSEIRGEAKIRLYNAAPTGT</sequence>
<keyword evidence="1" id="KW-0812">Transmembrane</keyword>
<protein>
    <submittedName>
        <fullName evidence="3">TadE family protein</fullName>
    </submittedName>
</protein>
<dbReference type="EMBL" id="QJUM01000014">
    <property type="protein sequence ID" value="TBV05044.1"/>
    <property type="molecule type" value="Genomic_DNA"/>
</dbReference>
<evidence type="ECO:0000259" key="2">
    <source>
        <dbReference type="Pfam" id="PF07811"/>
    </source>
</evidence>
<evidence type="ECO:0000313" key="4">
    <source>
        <dbReference type="EMBL" id="TBV05044.1"/>
    </source>
</evidence>
<proteinExistence type="predicted"/>
<dbReference type="Pfam" id="PF07811">
    <property type="entry name" value="TadE"/>
    <property type="match status" value="1"/>
</dbReference>
<feature type="domain" description="TadE-like" evidence="2">
    <location>
        <begin position="9"/>
        <end position="51"/>
    </location>
</feature>
<dbReference type="Proteomes" id="UP000291334">
    <property type="component" value="Unassembled WGS sequence"/>
</dbReference>
<dbReference type="OrthoDB" id="6870417at2"/>
<name>A0A4Q9R262_9GAMM</name>
<keyword evidence="1" id="KW-1133">Transmembrane helix</keyword>
<dbReference type="AlphaFoldDB" id="A0A4Q9R262"/>
<dbReference type="InterPro" id="IPR012495">
    <property type="entry name" value="TadE-like_dom"/>
</dbReference>
<evidence type="ECO:0000313" key="5">
    <source>
        <dbReference type="Proteomes" id="UP000291334"/>
    </source>
</evidence>
<keyword evidence="1" id="KW-0472">Membrane</keyword>
<feature type="transmembrane region" description="Helical" evidence="1">
    <location>
        <begin position="12"/>
        <end position="34"/>
    </location>
</feature>
<accession>A0A4Q9R262</accession>
<dbReference type="Proteomes" id="UP000293172">
    <property type="component" value="Unassembled WGS sequence"/>
</dbReference>
<organism evidence="3 6">
    <name type="scientific">Phytopseudomonas dryadis</name>
    <dbReference type="NCBI Taxonomy" id="2487520"/>
    <lineage>
        <taxon>Bacteria</taxon>
        <taxon>Pseudomonadati</taxon>
        <taxon>Pseudomonadota</taxon>
        <taxon>Gammaproteobacteria</taxon>
        <taxon>Pseudomonadales</taxon>
        <taxon>Pseudomonadaceae</taxon>
        <taxon>Phytopseudomonas</taxon>
    </lineage>
</organism>
<evidence type="ECO:0000313" key="3">
    <source>
        <dbReference type="EMBL" id="TBU92105.1"/>
    </source>
</evidence>
<keyword evidence="5" id="KW-1185">Reference proteome</keyword>
<reference evidence="5 6" key="1">
    <citation type="submission" date="2018-06" db="EMBL/GenBank/DDBJ databases">
        <title>Three novel Pseudomonas species isolated from symptomatic oak.</title>
        <authorList>
            <person name="Bueno-Gonzalez V."/>
            <person name="Brady C."/>
        </authorList>
    </citation>
    <scope>NUCLEOTIDE SEQUENCE [LARGE SCALE GENOMIC DNA]</scope>
    <source>
        <strain evidence="4 5">P26B</strain>
        <strain evidence="3 6">P6B</strain>
    </source>
</reference>
<evidence type="ECO:0000313" key="6">
    <source>
        <dbReference type="Proteomes" id="UP000293172"/>
    </source>
</evidence>
<evidence type="ECO:0000256" key="1">
    <source>
        <dbReference type="SAM" id="Phobius"/>
    </source>
</evidence>
<dbReference type="EMBL" id="QJUL01000016">
    <property type="protein sequence ID" value="TBU92105.1"/>
    <property type="molecule type" value="Genomic_DNA"/>
</dbReference>